<feature type="active site" description="Nucleophile" evidence="5">
    <location>
        <position position="234"/>
    </location>
</feature>
<dbReference type="Pfam" id="PF04734">
    <property type="entry name" value="Ceramidase_alk"/>
    <property type="match status" value="2"/>
</dbReference>
<dbReference type="GO" id="GO:0046514">
    <property type="term" value="P:ceramide catabolic process"/>
    <property type="evidence" value="ECO:0007669"/>
    <property type="project" value="InterPro"/>
</dbReference>
<keyword evidence="6" id="KW-0479">Metal-binding</keyword>
<dbReference type="InterPro" id="IPR038445">
    <property type="entry name" value="NCDase_C_sf"/>
</dbReference>
<dbReference type="EC" id="3.5.1.23" evidence="2 7"/>
<protein>
    <recommendedName>
        <fullName evidence="3 7">Neutral ceramidase</fullName>
        <ecNumber evidence="2 7">3.5.1.23</ecNumber>
    </recommendedName>
</protein>
<feature type="domain" description="Neutral/alkaline non-lysosomal ceramidase C-terminal" evidence="10">
    <location>
        <begin position="564"/>
        <end position="723"/>
    </location>
</feature>
<dbReference type="STRING" id="32264.T1KNT3"/>
<dbReference type="GO" id="GO:0046872">
    <property type="term" value="F:metal ion binding"/>
    <property type="evidence" value="ECO:0007669"/>
    <property type="project" value="UniProtKB-KW"/>
</dbReference>
<feature type="domain" description="Neutral/alkaline non-lysosomal ceramidase N-terminal" evidence="9">
    <location>
        <begin position="1"/>
        <end position="262"/>
    </location>
</feature>
<dbReference type="Gene3D" id="2.60.40.2300">
    <property type="entry name" value="Neutral/alkaline non-lysosomal ceramidase, C-terminal domain"/>
    <property type="match status" value="1"/>
</dbReference>
<dbReference type="GO" id="GO:0005576">
    <property type="term" value="C:extracellular region"/>
    <property type="evidence" value="ECO:0007669"/>
    <property type="project" value="TreeGrafter"/>
</dbReference>
<accession>T1KNT3</accession>
<reference evidence="12" key="1">
    <citation type="submission" date="2011-08" db="EMBL/GenBank/DDBJ databases">
        <authorList>
            <person name="Rombauts S."/>
        </authorList>
    </citation>
    <scope>NUCLEOTIDE SEQUENCE</scope>
    <source>
        <strain evidence="12">London</strain>
    </source>
</reference>
<feature type="binding site" evidence="6">
    <location>
        <position position="490"/>
    </location>
    <ligand>
        <name>Zn(2+)</name>
        <dbReference type="ChEBI" id="CHEBI:29105"/>
    </ligand>
</feature>
<dbReference type="InterPro" id="IPR031329">
    <property type="entry name" value="NEUT/ALK_ceramidase_N"/>
</dbReference>
<dbReference type="HOGENOM" id="CLU_011300_2_0_1"/>
<evidence type="ECO:0000256" key="6">
    <source>
        <dbReference type="PIRSR" id="PIRSR606823-2"/>
    </source>
</evidence>
<dbReference type="AlphaFoldDB" id="T1KNT3"/>
<dbReference type="GO" id="GO:0042759">
    <property type="term" value="P:long-chain fatty acid biosynthetic process"/>
    <property type="evidence" value="ECO:0007669"/>
    <property type="project" value="TreeGrafter"/>
</dbReference>
<dbReference type="EMBL" id="CAEY01000277">
    <property type="status" value="NOT_ANNOTATED_CDS"/>
    <property type="molecule type" value="Genomic_DNA"/>
</dbReference>
<proteinExistence type="inferred from homology"/>
<comment type="similarity">
    <text evidence="1 7">Belongs to the neutral ceramidase family.</text>
</comment>
<evidence type="ECO:0000256" key="3">
    <source>
        <dbReference type="ARBA" id="ARBA00019235"/>
    </source>
</evidence>
<dbReference type="InterPro" id="IPR006823">
    <property type="entry name" value="Ceramidase_alk"/>
</dbReference>
<comment type="catalytic activity">
    <reaction evidence="7">
        <text>an N-acylsphing-4-enine + H2O = sphing-4-enine + a fatty acid</text>
        <dbReference type="Rhea" id="RHEA:20856"/>
        <dbReference type="ChEBI" id="CHEBI:15377"/>
        <dbReference type="ChEBI" id="CHEBI:28868"/>
        <dbReference type="ChEBI" id="CHEBI:52639"/>
        <dbReference type="ChEBI" id="CHEBI:57756"/>
        <dbReference type="EC" id="3.5.1.23"/>
    </reaction>
</comment>
<evidence type="ECO:0000256" key="7">
    <source>
        <dbReference type="RuleBase" id="RU366019"/>
    </source>
</evidence>
<dbReference type="Pfam" id="PF17048">
    <property type="entry name" value="Ceramidse_alk_C"/>
    <property type="match status" value="1"/>
</dbReference>
<dbReference type="PANTHER" id="PTHR12670">
    <property type="entry name" value="CERAMIDASE"/>
    <property type="match status" value="1"/>
</dbReference>
<keyword evidence="6" id="KW-0862">Zinc</keyword>
<evidence type="ECO:0000256" key="2">
    <source>
        <dbReference type="ARBA" id="ARBA00011891"/>
    </source>
</evidence>
<evidence type="ECO:0000313" key="11">
    <source>
        <dbReference type="EnsemblMetazoa" id="tetur16g02120.1"/>
    </source>
</evidence>
<keyword evidence="4 7" id="KW-0378">Hydrolase</keyword>
<feature type="domain" description="Neutral/alkaline non-lysosomal ceramidase N-terminal" evidence="9">
    <location>
        <begin position="331"/>
        <end position="559"/>
    </location>
</feature>
<name>T1KNT3_TETUR</name>
<dbReference type="InterPro" id="IPR031331">
    <property type="entry name" value="NEUT/ALK_ceramidase_C"/>
</dbReference>
<evidence type="ECO:0000313" key="12">
    <source>
        <dbReference type="Proteomes" id="UP000015104"/>
    </source>
</evidence>
<keyword evidence="7" id="KW-0443">Lipid metabolism</keyword>
<keyword evidence="7" id="KW-0746">Sphingolipid metabolism</keyword>
<feature type="binding site" evidence="6">
    <location>
        <position position="530"/>
    </location>
    <ligand>
        <name>Zn(2+)</name>
        <dbReference type="ChEBI" id="CHEBI:29105"/>
    </ligand>
</feature>
<sequence length="725" mass="81299">MMGYAKGGQDTAGIHFRLYSRAFIIVDQLGSRVCYVNTDLAMISQAVHNEVIRQIEDKYPGIYSRKNTLLGATHTHSGPGGFLQYVLYIISSQGFIWQNFNAIVSGIVRSIERAHNNLQHGKILYNRGELLDSNINRSPASYMNNPLNERRRYKYDTDKTMEILKFVSRTDEPIGLLDWFAVHPTSMNNTNRLISGDNKGYAEYCFEKMMNPNSLPGEGPFVAAFANSNQGDVSPNIKGPRCTNSGAPCDIETSTCNDVPENLNYRLRPLNNPPNQFEAMENNKLSRNDLRRYENAGSEALLRRRPRDARDNLEGDLTNSTHGNEPKPPTEKGVCIASGPGHDMFESTKIIGERQCKKAKELWDSANTVIKGSVEFIQQYVDMSNVVVVLADNKTARTCPPAMGYSFAAGTTDGPGAFNFHQGSTQSTPFWNFVRDFLKRPSPAMLACHHPKPILLDTGEMLFPYSWQPSILPVQLLKIGQVLIVGLPAEFTTMAGRRVRETVKKEYEKFKPGSNVIVIIAGLANAYSSYVTTIEEYIKQRYEAASTIFGPYTLDAYLQELRMLTGHLASRKEVEHGPSPPNLLSKQISFKPGVVMDSAGRGKNFGDVIVQPNLRYSRGSTVTVSFVAANPRNDLQTEKTYLTVEKLDSDKQEWKVIATDGDWDTKFYWLRTNRILGESEAIITWDIPKDADPGVYRIRHFGVSKNLLQRLHPYVGISNSFKVDP</sequence>
<dbReference type="GO" id="GO:0046512">
    <property type="term" value="P:sphingosine biosynthetic process"/>
    <property type="evidence" value="ECO:0007669"/>
    <property type="project" value="TreeGrafter"/>
</dbReference>
<dbReference type="eggNOG" id="KOG2232">
    <property type="taxonomic scope" value="Eukaryota"/>
</dbReference>
<evidence type="ECO:0000259" key="9">
    <source>
        <dbReference type="Pfam" id="PF04734"/>
    </source>
</evidence>
<feature type="binding site" evidence="6">
    <location>
        <position position="183"/>
    </location>
    <ligand>
        <name>Zn(2+)</name>
        <dbReference type="ChEBI" id="CHEBI:29105"/>
    </ligand>
</feature>
<evidence type="ECO:0000256" key="1">
    <source>
        <dbReference type="ARBA" id="ARBA00009835"/>
    </source>
</evidence>
<dbReference type="EnsemblMetazoa" id="tetur16g02120.1">
    <property type="protein sequence ID" value="tetur16g02120.1"/>
    <property type="gene ID" value="tetur16g02120"/>
</dbReference>
<comment type="cofactor">
    <cofactor evidence="6">
        <name>Zn(2+)</name>
        <dbReference type="ChEBI" id="CHEBI:29105"/>
    </cofactor>
    <text evidence="6">Binds 1 zinc ion per subunit.</text>
</comment>
<evidence type="ECO:0000259" key="10">
    <source>
        <dbReference type="Pfam" id="PF17048"/>
    </source>
</evidence>
<feature type="region of interest" description="Disordered" evidence="8">
    <location>
        <begin position="271"/>
        <end position="290"/>
    </location>
</feature>
<dbReference type="GO" id="GO:0017040">
    <property type="term" value="F:N-acylsphingosine amidohydrolase activity"/>
    <property type="evidence" value="ECO:0007669"/>
    <property type="project" value="UniProtKB-UniRule"/>
</dbReference>
<evidence type="ECO:0000256" key="4">
    <source>
        <dbReference type="ARBA" id="ARBA00022801"/>
    </source>
</evidence>
<keyword evidence="12" id="KW-1185">Reference proteome</keyword>
<reference evidence="11" key="2">
    <citation type="submission" date="2015-06" db="UniProtKB">
        <authorList>
            <consortium name="EnsemblMetazoa"/>
        </authorList>
    </citation>
    <scope>IDENTIFICATION</scope>
</reference>
<dbReference type="Proteomes" id="UP000015104">
    <property type="component" value="Unassembled WGS sequence"/>
</dbReference>
<evidence type="ECO:0000256" key="8">
    <source>
        <dbReference type="SAM" id="MobiDB-lite"/>
    </source>
</evidence>
<dbReference type="GO" id="GO:0016020">
    <property type="term" value="C:membrane"/>
    <property type="evidence" value="ECO:0007669"/>
    <property type="project" value="GOC"/>
</dbReference>
<dbReference type="PANTHER" id="PTHR12670:SF1">
    <property type="entry name" value="NEUTRAL CERAMIDASE"/>
    <property type="match status" value="1"/>
</dbReference>
<feature type="binding site" evidence="6">
    <location>
        <position position="74"/>
    </location>
    <ligand>
        <name>Zn(2+)</name>
        <dbReference type="ChEBI" id="CHEBI:29105"/>
    </ligand>
</feature>
<organism evidence="11 12">
    <name type="scientific">Tetranychus urticae</name>
    <name type="common">Two-spotted spider mite</name>
    <dbReference type="NCBI Taxonomy" id="32264"/>
    <lineage>
        <taxon>Eukaryota</taxon>
        <taxon>Metazoa</taxon>
        <taxon>Ecdysozoa</taxon>
        <taxon>Arthropoda</taxon>
        <taxon>Chelicerata</taxon>
        <taxon>Arachnida</taxon>
        <taxon>Acari</taxon>
        <taxon>Acariformes</taxon>
        <taxon>Trombidiformes</taxon>
        <taxon>Prostigmata</taxon>
        <taxon>Eleutherengona</taxon>
        <taxon>Raphignathae</taxon>
        <taxon>Tetranychoidea</taxon>
        <taxon>Tetranychidae</taxon>
        <taxon>Tetranychus</taxon>
    </lineage>
</organism>
<evidence type="ECO:0000256" key="5">
    <source>
        <dbReference type="PIRSR" id="PIRSR606823-1"/>
    </source>
</evidence>
<feature type="region of interest" description="Disordered" evidence="8">
    <location>
        <begin position="296"/>
        <end position="331"/>
    </location>
</feature>